<dbReference type="InterPro" id="IPR006108">
    <property type="entry name" value="3HC_DH_C"/>
</dbReference>
<dbReference type="SUPFAM" id="SSF48179">
    <property type="entry name" value="6-phosphogluconate dehydrogenase C-terminal domain-like"/>
    <property type="match status" value="1"/>
</dbReference>
<dbReference type="PATRIC" id="fig|1178482.3.peg.2385"/>
<organism evidence="5 6">
    <name type="scientific">Halomonas huangheensis</name>
    <dbReference type="NCBI Taxonomy" id="1178482"/>
    <lineage>
        <taxon>Bacteria</taxon>
        <taxon>Pseudomonadati</taxon>
        <taxon>Pseudomonadota</taxon>
        <taxon>Gammaproteobacteria</taxon>
        <taxon>Oceanospirillales</taxon>
        <taxon>Halomonadaceae</taxon>
        <taxon>Halomonas</taxon>
    </lineage>
</organism>
<evidence type="ECO:0000313" key="5">
    <source>
        <dbReference type="EMBL" id="ERL50813.1"/>
    </source>
</evidence>
<dbReference type="EMBL" id="AVBC01000035">
    <property type="protein sequence ID" value="ERL50813.1"/>
    <property type="molecule type" value="Genomic_DNA"/>
</dbReference>
<evidence type="ECO:0000259" key="3">
    <source>
        <dbReference type="Pfam" id="PF00725"/>
    </source>
</evidence>
<accession>W1N5N0</accession>
<dbReference type="InterPro" id="IPR036291">
    <property type="entry name" value="NAD(P)-bd_dom_sf"/>
</dbReference>
<dbReference type="Pfam" id="PF02737">
    <property type="entry name" value="3HCDH_N"/>
    <property type="match status" value="1"/>
</dbReference>
<dbReference type="PROSITE" id="PS00067">
    <property type="entry name" value="3HCDH"/>
    <property type="match status" value="1"/>
</dbReference>
<keyword evidence="2" id="KW-0560">Oxidoreductase</keyword>
<dbReference type="Gene3D" id="3.40.50.720">
    <property type="entry name" value="NAD(P)-binding Rossmann-like Domain"/>
    <property type="match status" value="1"/>
</dbReference>
<dbReference type="Proteomes" id="UP000019113">
    <property type="component" value="Unassembled WGS sequence"/>
</dbReference>
<dbReference type="InterPro" id="IPR006176">
    <property type="entry name" value="3-OHacyl-CoA_DH_NAD-bd"/>
</dbReference>
<dbReference type="InterPro" id="IPR006180">
    <property type="entry name" value="3-OHacyl-CoA_DH_CS"/>
</dbReference>
<proteinExistence type="inferred from homology"/>
<protein>
    <recommendedName>
        <fullName evidence="7">3-hydroxyacyl-CoA dehydrogenase</fullName>
    </recommendedName>
</protein>
<comment type="similarity">
    <text evidence="1">Belongs to the 3-hydroxyacyl-CoA dehydrogenase family.</text>
</comment>
<dbReference type="Gene3D" id="1.10.1040.10">
    <property type="entry name" value="N-(1-d-carboxylethyl)-l-norvaline Dehydrogenase, domain 2"/>
    <property type="match status" value="1"/>
</dbReference>
<sequence length="298" mass="32924">MIGRAWAVVFARAGYEVRLYDADADVLQGALDAIAAGLDAMLAEGVLDDANAVLTRVTVQADMATALRDVGYVQECGPENLAIKRELLVAIEQHVSDSTVLASSTSGIPASEFGSGLQRPERCLVAHPINPPSLIPLVEVVPAPATDQHCIDATMQLMADVGQQPILVKQEVQGFVLNRLQGALLNEALRLYRDGVVSVDDLDKTLRYGLGWRWAFMGPMETIDLNAPGGIADYGHRYGPLYRDIDAQRRDPAPWHDALLDQLQAERRQLLPMSDLEARQQWRDRRLMTLRRHLLEQS</sequence>
<dbReference type="Pfam" id="PF00725">
    <property type="entry name" value="3HCDH"/>
    <property type="match status" value="1"/>
</dbReference>
<dbReference type="NCBIfam" id="NF004783">
    <property type="entry name" value="PRK06129.1"/>
    <property type="match status" value="1"/>
</dbReference>
<dbReference type="GO" id="GO:0050104">
    <property type="term" value="F:L-gulonate 3-dehydrogenase activity"/>
    <property type="evidence" value="ECO:0007669"/>
    <property type="project" value="TreeGrafter"/>
</dbReference>
<feature type="domain" description="3-hydroxyacyl-CoA dehydrogenase NAD binding" evidence="4">
    <location>
        <begin position="1"/>
        <end position="170"/>
    </location>
</feature>
<dbReference type="InterPro" id="IPR008927">
    <property type="entry name" value="6-PGluconate_DH-like_C_sf"/>
</dbReference>
<dbReference type="AlphaFoldDB" id="W1N5N0"/>
<reference evidence="5 6" key="1">
    <citation type="submission" date="2013-08" db="EMBL/GenBank/DDBJ databases">
        <title>draft genome of Halomonas huanghegensis, strain BJGMM-B45T.</title>
        <authorList>
            <person name="Miao C."/>
            <person name="Wan Y."/>
            <person name="Jin W."/>
        </authorList>
    </citation>
    <scope>NUCLEOTIDE SEQUENCE [LARGE SCALE GENOMIC DNA]</scope>
    <source>
        <strain evidence="5 6">BJGMM-B45</strain>
    </source>
</reference>
<dbReference type="PANTHER" id="PTHR48075">
    <property type="entry name" value="3-HYDROXYACYL-COA DEHYDROGENASE FAMILY PROTEIN"/>
    <property type="match status" value="1"/>
</dbReference>
<dbReference type="PANTHER" id="PTHR48075:SF1">
    <property type="entry name" value="LAMBDA-CRYSTALLIN HOMOLOG"/>
    <property type="match status" value="1"/>
</dbReference>
<dbReference type="InterPro" id="IPR013328">
    <property type="entry name" value="6PGD_dom2"/>
</dbReference>
<dbReference type="eggNOG" id="COG1250">
    <property type="taxonomic scope" value="Bacteria"/>
</dbReference>
<dbReference type="SUPFAM" id="SSF51735">
    <property type="entry name" value="NAD(P)-binding Rossmann-fold domains"/>
    <property type="match status" value="1"/>
</dbReference>
<dbReference type="GO" id="GO:0006631">
    <property type="term" value="P:fatty acid metabolic process"/>
    <property type="evidence" value="ECO:0007669"/>
    <property type="project" value="InterPro"/>
</dbReference>
<evidence type="ECO:0000256" key="1">
    <source>
        <dbReference type="ARBA" id="ARBA00009463"/>
    </source>
</evidence>
<evidence type="ECO:0000259" key="4">
    <source>
        <dbReference type="Pfam" id="PF02737"/>
    </source>
</evidence>
<evidence type="ECO:0000313" key="6">
    <source>
        <dbReference type="Proteomes" id="UP000019113"/>
    </source>
</evidence>
<name>W1N5N0_9GAMM</name>
<evidence type="ECO:0000256" key="2">
    <source>
        <dbReference type="ARBA" id="ARBA00023002"/>
    </source>
</evidence>
<dbReference type="GO" id="GO:0070403">
    <property type="term" value="F:NAD+ binding"/>
    <property type="evidence" value="ECO:0007669"/>
    <property type="project" value="InterPro"/>
</dbReference>
<evidence type="ECO:0008006" key="7">
    <source>
        <dbReference type="Google" id="ProtNLM"/>
    </source>
</evidence>
<comment type="caution">
    <text evidence="5">The sequence shown here is derived from an EMBL/GenBank/DDBJ whole genome shotgun (WGS) entry which is preliminary data.</text>
</comment>
<gene>
    <name evidence="5" type="ORF">BJB45_19650</name>
</gene>
<keyword evidence="6" id="KW-1185">Reference proteome</keyword>
<feature type="domain" description="3-hydroxyacyl-CoA dehydrogenase C-terminal" evidence="3">
    <location>
        <begin position="174"/>
        <end position="259"/>
    </location>
</feature>
<dbReference type="STRING" id="1178482.AR456_19820"/>